<evidence type="ECO:0000313" key="1">
    <source>
        <dbReference type="EMBL" id="SVC85183.1"/>
    </source>
</evidence>
<organism evidence="1">
    <name type="scientific">marine metagenome</name>
    <dbReference type="NCBI Taxonomy" id="408172"/>
    <lineage>
        <taxon>unclassified sequences</taxon>
        <taxon>metagenomes</taxon>
        <taxon>ecological metagenomes</taxon>
    </lineage>
</organism>
<reference evidence="1" key="1">
    <citation type="submission" date="2018-05" db="EMBL/GenBank/DDBJ databases">
        <authorList>
            <person name="Lanie J.A."/>
            <person name="Ng W.-L."/>
            <person name="Kazmierczak K.M."/>
            <person name="Andrzejewski T.M."/>
            <person name="Davidsen T.M."/>
            <person name="Wayne K.J."/>
            <person name="Tettelin H."/>
            <person name="Glass J.I."/>
            <person name="Rusch D."/>
            <person name="Podicherti R."/>
            <person name="Tsui H.-C.T."/>
            <person name="Winkler M.E."/>
        </authorList>
    </citation>
    <scope>NUCLEOTIDE SEQUENCE</scope>
</reference>
<dbReference type="EMBL" id="UINC01114694">
    <property type="protein sequence ID" value="SVC85183.1"/>
    <property type="molecule type" value="Genomic_DNA"/>
</dbReference>
<sequence>VENRKDKSELTSAPITKTAFAGLALMHSSRLSFSIDIKQTLLNVKSIEVNIFINKSWLSPGSQK</sequence>
<name>A0A382QI24_9ZZZZ</name>
<feature type="non-terminal residue" evidence="1">
    <location>
        <position position="64"/>
    </location>
</feature>
<feature type="non-terminal residue" evidence="1">
    <location>
        <position position="1"/>
    </location>
</feature>
<accession>A0A382QI24</accession>
<dbReference type="AlphaFoldDB" id="A0A382QI24"/>
<proteinExistence type="predicted"/>
<gene>
    <name evidence="1" type="ORF">METZ01_LOCUS338037</name>
</gene>
<protein>
    <submittedName>
        <fullName evidence="1">Uncharacterized protein</fullName>
    </submittedName>
</protein>